<gene>
    <name evidence="3" type="ORF">P4O66_020342</name>
</gene>
<evidence type="ECO:0000256" key="1">
    <source>
        <dbReference type="SAM" id="MobiDB-lite"/>
    </source>
</evidence>
<feature type="compositionally biased region" description="Basic and acidic residues" evidence="1">
    <location>
        <begin position="302"/>
        <end position="344"/>
    </location>
</feature>
<comment type="caution">
    <text evidence="3">The sequence shown here is derived from an EMBL/GenBank/DDBJ whole genome shotgun (WGS) entry which is preliminary data.</text>
</comment>
<dbReference type="InterPro" id="IPR011333">
    <property type="entry name" value="SKP1/BTB/POZ_sf"/>
</dbReference>
<feature type="compositionally biased region" description="Basic and acidic residues" evidence="1">
    <location>
        <begin position="508"/>
        <end position="518"/>
    </location>
</feature>
<accession>A0AAD8ZTD2</accession>
<feature type="compositionally biased region" description="Basic residues" evidence="1">
    <location>
        <begin position="729"/>
        <end position="742"/>
    </location>
</feature>
<dbReference type="PANTHER" id="PTHR47639:SF1">
    <property type="entry name" value="BTB_POZ DOMAIN-CONTAINING PROTEIN 18"/>
    <property type="match status" value="1"/>
</dbReference>
<feature type="region of interest" description="Disordered" evidence="1">
    <location>
        <begin position="491"/>
        <end position="533"/>
    </location>
</feature>
<feature type="domain" description="BTB" evidence="2">
    <location>
        <begin position="22"/>
        <end position="91"/>
    </location>
</feature>
<dbReference type="InterPro" id="IPR000210">
    <property type="entry name" value="BTB/POZ_dom"/>
</dbReference>
<feature type="compositionally biased region" description="Basic and acidic residues" evidence="1">
    <location>
        <begin position="798"/>
        <end position="834"/>
    </location>
</feature>
<evidence type="ECO:0000313" key="3">
    <source>
        <dbReference type="EMBL" id="KAK1804326.1"/>
    </source>
</evidence>
<dbReference type="SUPFAM" id="SSF54695">
    <property type="entry name" value="POZ domain"/>
    <property type="match status" value="1"/>
</dbReference>
<keyword evidence="4" id="KW-1185">Reference proteome</keyword>
<feature type="region of interest" description="Disordered" evidence="1">
    <location>
        <begin position="798"/>
        <end position="911"/>
    </location>
</feature>
<feature type="compositionally biased region" description="Basic residues" evidence="1">
    <location>
        <begin position="664"/>
        <end position="678"/>
    </location>
</feature>
<dbReference type="EMBL" id="JAROKS010000004">
    <property type="protein sequence ID" value="KAK1804326.1"/>
    <property type="molecule type" value="Genomic_DNA"/>
</dbReference>
<evidence type="ECO:0000259" key="2">
    <source>
        <dbReference type="PROSITE" id="PS50097"/>
    </source>
</evidence>
<feature type="compositionally biased region" description="Polar residues" evidence="1">
    <location>
        <begin position="521"/>
        <end position="533"/>
    </location>
</feature>
<feature type="compositionally biased region" description="Basic and acidic residues" evidence="1">
    <location>
        <begin position="863"/>
        <end position="879"/>
    </location>
</feature>
<dbReference type="GO" id="GO:0032968">
    <property type="term" value="P:positive regulation of transcription elongation by RNA polymerase II"/>
    <property type="evidence" value="ECO:0007669"/>
    <property type="project" value="InterPro"/>
</dbReference>
<dbReference type="Gene3D" id="3.30.710.10">
    <property type="entry name" value="Potassium Channel Kv1.1, Chain A"/>
    <property type="match status" value="1"/>
</dbReference>
<feature type="region of interest" description="Disordered" evidence="1">
    <location>
        <begin position="630"/>
        <end position="686"/>
    </location>
</feature>
<dbReference type="PROSITE" id="PS50097">
    <property type="entry name" value="BTB"/>
    <property type="match status" value="1"/>
</dbReference>
<feature type="compositionally biased region" description="Basic and acidic residues" evidence="1">
    <location>
        <begin position="845"/>
        <end position="856"/>
    </location>
</feature>
<dbReference type="Pfam" id="PF00651">
    <property type="entry name" value="BTB"/>
    <property type="match status" value="1"/>
</dbReference>
<feature type="region of interest" description="Disordered" evidence="1">
    <location>
        <begin position="723"/>
        <end position="746"/>
    </location>
</feature>
<organism evidence="3 4">
    <name type="scientific">Electrophorus voltai</name>
    <dbReference type="NCBI Taxonomy" id="2609070"/>
    <lineage>
        <taxon>Eukaryota</taxon>
        <taxon>Metazoa</taxon>
        <taxon>Chordata</taxon>
        <taxon>Craniata</taxon>
        <taxon>Vertebrata</taxon>
        <taxon>Euteleostomi</taxon>
        <taxon>Actinopterygii</taxon>
        <taxon>Neopterygii</taxon>
        <taxon>Teleostei</taxon>
        <taxon>Ostariophysi</taxon>
        <taxon>Gymnotiformes</taxon>
        <taxon>Gymnotoidei</taxon>
        <taxon>Gymnotidae</taxon>
        <taxon>Electrophorus</taxon>
    </lineage>
</organism>
<dbReference type="PANTHER" id="PTHR47639">
    <property type="entry name" value="BTB/POZ DOMAIN-CONTAINING PROTEIN 18"/>
    <property type="match status" value="1"/>
</dbReference>
<feature type="region of interest" description="Disordered" evidence="1">
    <location>
        <begin position="129"/>
        <end position="183"/>
    </location>
</feature>
<feature type="compositionally biased region" description="Polar residues" evidence="1">
    <location>
        <begin position="495"/>
        <end position="507"/>
    </location>
</feature>
<evidence type="ECO:0000313" key="4">
    <source>
        <dbReference type="Proteomes" id="UP001239994"/>
    </source>
</evidence>
<protein>
    <recommendedName>
        <fullName evidence="2">BTB domain-containing protein</fullName>
    </recommendedName>
</protein>
<feature type="region of interest" description="Disordered" evidence="1">
    <location>
        <begin position="299"/>
        <end position="379"/>
    </location>
</feature>
<dbReference type="SMART" id="SM00225">
    <property type="entry name" value="BTB"/>
    <property type="match status" value="1"/>
</dbReference>
<dbReference type="InterPro" id="IPR042915">
    <property type="entry name" value="BTBD18"/>
</dbReference>
<sequence>MLHFETLLLKQLQRQQTRAEFCDAVLQTQGVSVPVHSCVLSAFSPWLCGALTTMPPPLAGQRRLIKLQAVEACTLLSLVSLLYSGQLHDDREEVLSAAESLGIKLPQQQPDGRYAGKGTSMEWMDAVQVQDQQGETVRGRGEQERRMSGGDRERLRERGSQTENRSEMKEKETQTDHMCSDPKQSSQTVCLIGQSTCSTSQGHCVYSNTSDVTLMVPRVHSPLGKRPYTCDVLSVAPAAEACHTLSDPACVAQIYLYPSEPSYPQVPISASPQPPPCHYTCLQLEAIQSDGCGLSANGDDIVDGKKETWSSKDEERNWSRGISEERQCEVKRWRDSERKNDSPRVKRPRGRPRLHPLPSPSISHTSCTMTPANQNTTSPPVPSLLHTVSLPPVPDPTQLLDWLTDDIMPGFLVLPPVPAENQITQHGFMNTAIPNVSSVSNTTYPSMHSSIKPIDPKVSQQQPEGELNNILDNFLRTFEQQIDGCGIDFEEESSQDQSQHYTAISNSDEARVSEDGHKSGPSMNPWSNTPNTYTQLQVHRPHSDHHHPPQAEFCPHCTHASDIFTPCAQLQPMLSKAQNQLQFPSILGQQKLSCPRQQSEGQPGKLYGGRNLEMQFETQRMTRSQSIKVKLESALNSLPTPVERKRRRESREQSRSPTADTQKKRQVGKPLGRRKRAQHHADVCASDAKVSNVKTREGNGTQIWSARTKKNTTIQWLGEERPRMTSGPMRKRRVNGQGRRRRWKEEEVESRGRKRYRGAACHSGSSDQPVLLKEYNRETITEVTSSAVQKMRIFLESQREREEEHKRAEKGKPMRIHEEKERLGCSTMARHDGVSRAALAPSAKETSHDAPGESRTEQSGTREAGDKSRLTAESQDQKEASCAVEVKQRRGDMRSVAVGQRQARTEGHSTSSQLHVPLNADLFTSTQEKTERVKCDKVSMFGTRESSQSTLGSCWGDPFSVQLSAPSLPCHKDLPASPKGLMLKMADLTLDLGEKTPTMCGDEHKLLSHALLCHKLLPLHTPMKDIQESMGSLEEEDVDVLEVSSPASDQVAMLTAVWEPGPEEEEVEEDDIEVDVLGMESD</sequence>
<dbReference type="AlphaFoldDB" id="A0AAD8ZTD2"/>
<proteinExistence type="predicted"/>
<feature type="compositionally biased region" description="Polar residues" evidence="1">
    <location>
        <begin position="367"/>
        <end position="378"/>
    </location>
</feature>
<name>A0AAD8ZTD2_9TELE</name>
<dbReference type="Proteomes" id="UP001239994">
    <property type="component" value="Unassembled WGS sequence"/>
</dbReference>
<feature type="compositionally biased region" description="Basic and acidic residues" evidence="1">
    <location>
        <begin position="137"/>
        <end position="180"/>
    </location>
</feature>
<reference evidence="3" key="1">
    <citation type="submission" date="2023-03" db="EMBL/GenBank/DDBJ databases">
        <title>Electrophorus voltai genome.</title>
        <authorList>
            <person name="Bian C."/>
        </authorList>
    </citation>
    <scope>NUCLEOTIDE SEQUENCE</scope>
    <source>
        <strain evidence="3">CB-2022</strain>
        <tissue evidence="3">Muscle</tissue>
    </source>
</reference>
<feature type="compositionally biased region" description="Basic residues" evidence="1">
    <location>
        <begin position="345"/>
        <end position="354"/>
    </location>
</feature>